<sequence>MDKTGELIGLQSQEGLTAFEMNAIQELMQLKQQSNEGGCNSSGHGSNSLSWAVKGRSKGSNHQDQGKVLATEKKRTEAVLDRGESLPRQKKKKYRSIVEIYAETKPVDAVCDDH</sequence>
<dbReference type="PANTHER" id="PTHR35167">
    <property type="entry name" value="OS05G0216466 PROTEIN"/>
    <property type="match status" value="1"/>
</dbReference>
<dbReference type="AlphaFoldDB" id="A0ABD3JM56"/>
<name>A0ABD3JM56_EUCGL</name>
<reference evidence="2 3" key="1">
    <citation type="submission" date="2024-11" db="EMBL/GenBank/DDBJ databases">
        <title>Chromosome-level genome assembly of Eucalyptus globulus Labill. provides insights into its genome evolution.</title>
        <authorList>
            <person name="Li X."/>
        </authorList>
    </citation>
    <scope>NUCLEOTIDE SEQUENCE [LARGE SCALE GENOMIC DNA]</scope>
    <source>
        <strain evidence="2">CL2024</strain>
        <tissue evidence="2">Fresh tender leaves</tissue>
    </source>
</reference>
<keyword evidence="3" id="KW-1185">Reference proteome</keyword>
<dbReference type="PANTHER" id="PTHR35167:SF3">
    <property type="entry name" value="OS05G0216466 PROTEIN"/>
    <property type="match status" value="1"/>
</dbReference>
<evidence type="ECO:0000313" key="3">
    <source>
        <dbReference type="Proteomes" id="UP001634007"/>
    </source>
</evidence>
<protein>
    <submittedName>
        <fullName evidence="2">Uncharacterized protein</fullName>
    </submittedName>
</protein>
<dbReference type="Proteomes" id="UP001634007">
    <property type="component" value="Unassembled WGS sequence"/>
</dbReference>
<organism evidence="2 3">
    <name type="scientific">Eucalyptus globulus</name>
    <name type="common">Tasmanian blue gum</name>
    <dbReference type="NCBI Taxonomy" id="34317"/>
    <lineage>
        <taxon>Eukaryota</taxon>
        <taxon>Viridiplantae</taxon>
        <taxon>Streptophyta</taxon>
        <taxon>Embryophyta</taxon>
        <taxon>Tracheophyta</taxon>
        <taxon>Spermatophyta</taxon>
        <taxon>Magnoliopsida</taxon>
        <taxon>eudicotyledons</taxon>
        <taxon>Gunneridae</taxon>
        <taxon>Pentapetalae</taxon>
        <taxon>rosids</taxon>
        <taxon>malvids</taxon>
        <taxon>Myrtales</taxon>
        <taxon>Myrtaceae</taxon>
        <taxon>Myrtoideae</taxon>
        <taxon>Eucalypteae</taxon>
        <taxon>Eucalyptus</taxon>
    </lineage>
</organism>
<feature type="compositionally biased region" description="Low complexity" evidence="1">
    <location>
        <begin position="34"/>
        <end position="50"/>
    </location>
</feature>
<feature type="region of interest" description="Disordered" evidence="1">
    <location>
        <begin position="32"/>
        <end position="74"/>
    </location>
</feature>
<dbReference type="EMBL" id="JBJKBG010000008">
    <property type="protein sequence ID" value="KAL3728869.1"/>
    <property type="molecule type" value="Genomic_DNA"/>
</dbReference>
<gene>
    <name evidence="2" type="ORF">ACJRO7_033455</name>
</gene>
<evidence type="ECO:0000313" key="2">
    <source>
        <dbReference type="EMBL" id="KAL3728869.1"/>
    </source>
</evidence>
<accession>A0ABD3JM56</accession>
<evidence type="ECO:0000256" key="1">
    <source>
        <dbReference type="SAM" id="MobiDB-lite"/>
    </source>
</evidence>
<comment type="caution">
    <text evidence="2">The sequence shown here is derived from an EMBL/GenBank/DDBJ whole genome shotgun (WGS) entry which is preliminary data.</text>
</comment>
<proteinExistence type="predicted"/>